<evidence type="ECO:0000256" key="4">
    <source>
        <dbReference type="ARBA" id="ARBA00022670"/>
    </source>
</evidence>
<dbReference type="Pfam" id="PF01435">
    <property type="entry name" value="Peptidase_M48"/>
    <property type="match status" value="1"/>
</dbReference>
<evidence type="ECO:0000256" key="9">
    <source>
        <dbReference type="ARBA" id="ARBA00022989"/>
    </source>
</evidence>
<evidence type="ECO:0000256" key="10">
    <source>
        <dbReference type="ARBA" id="ARBA00023049"/>
    </source>
</evidence>
<protein>
    <submittedName>
        <fullName evidence="14">Peptidase M48 Ste24p</fullName>
    </submittedName>
</protein>
<keyword evidence="6" id="KW-0479">Metal-binding</keyword>
<keyword evidence="11 12" id="KW-0472">Membrane</keyword>
<evidence type="ECO:0000256" key="3">
    <source>
        <dbReference type="ARBA" id="ARBA00022475"/>
    </source>
</evidence>
<keyword evidence="3" id="KW-1003">Cell membrane</keyword>
<evidence type="ECO:0000256" key="12">
    <source>
        <dbReference type="SAM" id="Phobius"/>
    </source>
</evidence>
<keyword evidence="5 12" id="KW-0812">Transmembrane</keyword>
<accession>E0UEH8</accession>
<dbReference type="Gene3D" id="3.30.2010.10">
    <property type="entry name" value="Metalloproteases ('zincins'), catalytic domain"/>
    <property type="match status" value="1"/>
</dbReference>
<feature type="transmembrane region" description="Helical" evidence="12">
    <location>
        <begin position="308"/>
        <end position="331"/>
    </location>
</feature>
<dbReference type="PANTHER" id="PTHR43221">
    <property type="entry name" value="PROTEASE HTPX"/>
    <property type="match status" value="1"/>
</dbReference>
<dbReference type="InterPro" id="IPR050083">
    <property type="entry name" value="HtpX_protease"/>
</dbReference>
<dbReference type="PANTHER" id="PTHR43221:SF1">
    <property type="entry name" value="PROTEASE HTPX"/>
    <property type="match status" value="1"/>
</dbReference>
<feature type="transmembrane region" description="Helical" evidence="12">
    <location>
        <begin position="126"/>
        <end position="150"/>
    </location>
</feature>
<evidence type="ECO:0000256" key="8">
    <source>
        <dbReference type="ARBA" id="ARBA00022833"/>
    </source>
</evidence>
<dbReference type="GO" id="GO:0046872">
    <property type="term" value="F:metal ion binding"/>
    <property type="evidence" value="ECO:0007669"/>
    <property type="project" value="UniProtKB-KW"/>
</dbReference>
<comment type="subcellular location">
    <subcellularLocation>
        <location evidence="2">Cell membrane</location>
        <topology evidence="2">Multi-pass membrane protein</topology>
    </subcellularLocation>
</comment>
<dbReference type="OrthoDB" id="15218at2"/>
<dbReference type="RefSeq" id="WP_013323493.1">
    <property type="nucleotide sequence ID" value="NC_014501.1"/>
</dbReference>
<evidence type="ECO:0000256" key="1">
    <source>
        <dbReference type="ARBA" id="ARBA00001947"/>
    </source>
</evidence>
<evidence type="ECO:0000259" key="13">
    <source>
        <dbReference type="Pfam" id="PF01435"/>
    </source>
</evidence>
<evidence type="ECO:0000256" key="5">
    <source>
        <dbReference type="ARBA" id="ARBA00022692"/>
    </source>
</evidence>
<feature type="transmembrane region" description="Helical" evidence="12">
    <location>
        <begin position="276"/>
        <end position="296"/>
    </location>
</feature>
<name>E0UEH8_GLOV7</name>
<dbReference type="GO" id="GO:0005886">
    <property type="term" value="C:plasma membrane"/>
    <property type="evidence" value="ECO:0007669"/>
    <property type="project" value="UniProtKB-SubCell"/>
</dbReference>
<dbReference type="GO" id="GO:0004222">
    <property type="term" value="F:metalloendopeptidase activity"/>
    <property type="evidence" value="ECO:0007669"/>
    <property type="project" value="InterPro"/>
</dbReference>
<feature type="transmembrane region" description="Helical" evidence="12">
    <location>
        <begin position="506"/>
        <end position="524"/>
    </location>
</feature>
<dbReference type="HOGENOM" id="CLU_022479_0_0_3"/>
<evidence type="ECO:0000256" key="11">
    <source>
        <dbReference type="ARBA" id="ARBA00023136"/>
    </source>
</evidence>
<feature type="transmembrane region" description="Helical" evidence="12">
    <location>
        <begin position="162"/>
        <end position="184"/>
    </location>
</feature>
<gene>
    <name evidence="14" type="ordered locus">Cyan7822_3477</name>
</gene>
<dbReference type="KEGG" id="cyj:Cyan7822_3477"/>
<dbReference type="STRING" id="497965.Cyan7822_3477"/>
<comment type="cofactor">
    <cofactor evidence="1">
        <name>Zn(2+)</name>
        <dbReference type="ChEBI" id="CHEBI:29105"/>
    </cofactor>
</comment>
<feature type="transmembrane region" description="Helical" evidence="12">
    <location>
        <begin position="651"/>
        <end position="670"/>
    </location>
</feature>
<dbReference type="InterPro" id="IPR001915">
    <property type="entry name" value="Peptidase_M48"/>
</dbReference>
<dbReference type="AlphaFoldDB" id="E0UEH8"/>
<evidence type="ECO:0000313" key="14">
    <source>
        <dbReference type="EMBL" id="ADN15424.1"/>
    </source>
</evidence>
<organism evidence="14 15">
    <name type="scientific">Gloeothece verrucosa (strain PCC 7822)</name>
    <name type="common">Cyanothece sp. (strain PCC 7822)</name>
    <dbReference type="NCBI Taxonomy" id="497965"/>
    <lineage>
        <taxon>Bacteria</taxon>
        <taxon>Bacillati</taxon>
        <taxon>Cyanobacteriota</taxon>
        <taxon>Cyanophyceae</taxon>
        <taxon>Oscillatoriophycideae</taxon>
        <taxon>Chroococcales</taxon>
        <taxon>Aphanothecaceae</taxon>
        <taxon>Gloeothece</taxon>
        <taxon>Gloeothece verrucosa</taxon>
    </lineage>
</organism>
<keyword evidence="7" id="KW-0378">Hydrolase</keyword>
<dbReference type="eggNOG" id="COG0501">
    <property type="taxonomic scope" value="Bacteria"/>
</dbReference>
<feature type="domain" description="Peptidase M48" evidence="13">
    <location>
        <begin position="209"/>
        <end position="444"/>
    </location>
</feature>
<dbReference type="EMBL" id="CP002198">
    <property type="protein sequence ID" value="ADN15424.1"/>
    <property type="molecule type" value="Genomic_DNA"/>
</dbReference>
<keyword evidence="4" id="KW-0645">Protease</keyword>
<keyword evidence="10" id="KW-0482">Metalloprotease</keyword>
<sequence length="677" mass="76355">MLLEDGIKALQQQQFSQAVELLEDYCKRIANKNTPNYIQAQIALARAYRGNNQREQAFTLGQALQKHHDPQVSEWAKGFISILIAEEKATNTGISSGLLSEPKKPLRTLEPVVRLPLPKAKFYLQLAFYLTGILMFVLVCVFCLIIITLTNFNIYNRVISTLGLSFIISLITFFSSPLIIDLIAKTNCKIQWINLSQVRKYSPETANVISYVVRKQKIQAPRLGIIDDANPIVFTYGVLPNQARIVITKGLLKYLKDEEIAAVYAHELGHILEWNFALMTLGTTVSQISYILYLFIEKLSHKNTKIKKFFGIIKITAIIPYLIYLINNYLFYYLSRNREDFADYFAAKVTGNPNGLSRALIKIPYGLLEEQKQGNSATLIALTRLLNIVDFKGSLICGNAYFLTSDFQQVGQTFLWDLFNPWRIWLKLNSSHPLTGKRIHTLMNYAQFLELENQFNTLAVIVQGNQLNHRKLYTNFILEILVFNAQWLGIIATIVVGFSLTSHLRTSMGIISLAMVGFGGGLLIKTLNMYPKTQNAPHTDIYSLICDPYASPLTKTPVELQGKLISQPQAIYELGANTIVQDSSGVIFCRYSSAFGSLGNFFLSWAKNKNFIGSNLTIVGWFRRGISPCIEWTQMNNATLAVSNYPRFWSVIRVSAVILVGLVLLIYAIGTHRLTSG</sequence>
<keyword evidence="8" id="KW-0862">Zinc</keyword>
<evidence type="ECO:0000256" key="6">
    <source>
        <dbReference type="ARBA" id="ARBA00022723"/>
    </source>
</evidence>
<evidence type="ECO:0000256" key="2">
    <source>
        <dbReference type="ARBA" id="ARBA00004651"/>
    </source>
</evidence>
<feature type="transmembrane region" description="Helical" evidence="12">
    <location>
        <begin position="476"/>
        <end position="500"/>
    </location>
</feature>
<evidence type="ECO:0000256" key="7">
    <source>
        <dbReference type="ARBA" id="ARBA00022801"/>
    </source>
</evidence>
<reference evidence="15" key="1">
    <citation type="journal article" date="2011" name="MBio">
        <title>Novel metabolic attributes of the genus Cyanothece, comprising a group of unicellular nitrogen-fixing Cyanobacteria.</title>
        <authorList>
            <person name="Bandyopadhyay A."/>
            <person name="Elvitigala T."/>
            <person name="Welsh E."/>
            <person name="Stockel J."/>
            <person name="Liberton M."/>
            <person name="Min H."/>
            <person name="Sherman L.A."/>
            <person name="Pakrasi H.B."/>
        </authorList>
    </citation>
    <scope>NUCLEOTIDE SEQUENCE [LARGE SCALE GENOMIC DNA]</scope>
    <source>
        <strain evidence="15">PCC 7822</strain>
    </source>
</reference>
<dbReference type="GO" id="GO:0006508">
    <property type="term" value="P:proteolysis"/>
    <property type="evidence" value="ECO:0007669"/>
    <property type="project" value="UniProtKB-KW"/>
</dbReference>
<proteinExistence type="predicted"/>
<dbReference type="Proteomes" id="UP000008206">
    <property type="component" value="Chromosome"/>
</dbReference>
<keyword evidence="15" id="KW-1185">Reference proteome</keyword>
<keyword evidence="9 12" id="KW-1133">Transmembrane helix</keyword>
<evidence type="ECO:0000313" key="15">
    <source>
        <dbReference type="Proteomes" id="UP000008206"/>
    </source>
</evidence>